<protein>
    <recommendedName>
        <fullName evidence="4">PGRS family protein</fullName>
    </recommendedName>
</protein>
<dbReference type="EMBL" id="CP012673">
    <property type="protein sequence ID" value="AUX47928.1"/>
    <property type="molecule type" value="Genomic_DNA"/>
</dbReference>
<feature type="compositionally biased region" description="Gly residues" evidence="1">
    <location>
        <begin position="465"/>
        <end position="480"/>
    </location>
</feature>
<dbReference type="RefSeq" id="WP_104985856.1">
    <property type="nucleotide sequence ID" value="NZ_CP012673.1"/>
</dbReference>
<sequence>MGDTRARCGAAARCALVAATWVMLGCGSAVSVCGCYPYDCAEHIACGEPGAPEGEIEPEAPGTPPSAPDSPDGDPCGGDPIDAAPTNGCGVFASSSLGDDANPGTRALPVRTLRQAIERSRQGARRVYACAEIFKEAVEVPAGTEIWGGLDCARGWAFIGDRAKAVLAPAPDLIPLRVEGGSGASVVADVIAQAADAAQPSGSSIAALVLPGATVTFLRSALVAGHGAPGEHGEYGGDGAAASGAYGHRGGDACSADVVAGAPAAATTCDDGDTIGGAGGDGAVTSGDDGRSGLPEPISNAMGWGQAGEGQTAGAACTDGVQGNPGSHGAQGRGAAGRGMITRAGWEGIRGADGARGFSGQGGGGGGGTLGGVMFCGMSPALPKGGASGGSGGGGGCGGRGGQGGGYGGASIALISLSDGVTLHDTTLAAADGGDGGRGGAGQIGGEGGSRGTGGAARSGSLRGCDGGRGGQGGNGGHGGGGLGGPSIGIAYLLDPPKVLGMLSLGVGEPGKGGAGGRADLPELAGQAGAGAEMLGFVQ</sequence>
<evidence type="ECO:0008006" key="4">
    <source>
        <dbReference type="Google" id="ProtNLM"/>
    </source>
</evidence>
<evidence type="ECO:0000313" key="2">
    <source>
        <dbReference type="EMBL" id="AUX47928.1"/>
    </source>
</evidence>
<feature type="region of interest" description="Disordered" evidence="1">
    <location>
        <begin position="51"/>
        <end position="80"/>
    </location>
</feature>
<dbReference type="Proteomes" id="UP000238348">
    <property type="component" value="Chromosome"/>
</dbReference>
<proteinExistence type="predicted"/>
<dbReference type="PROSITE" id="PS51257">
    <property type="entry name" value="PROKAR_LIPOPROTEIN"/>
    <property type="match status" value="1"/>
</dbReference>
<evidence type="ECO:0000313" key="3">
    <source>
        <dbReference type="Proteomes" id="UP000238348"/>
    </source>
</evidence>
<evidence type="ECO:0000256" key="1">
    <source>
        <dbReference type="SAM" id="MobiDB-lite"/>
    </source>
</evidence>
<dbReference type="OrthoDB" id="5522089at2"/>
<dbReference type="AlphaFoldDB" id="A0A2L0F8K4"/>
<reference evidence="2 3" key="1">
    <citation type="submission" date="2015-09" db="EMBL/GenBank/DDBJ databases">
        <title>Sorangium comparison.</title>
        <authorList>
            <person name="Zaburannyi N."/>
            <person name="Bunk B."/>
            <person name="Overmann J."/>
            <person name="Mueller R."/>
        </authorList>
    </citation>
    <scope>NUCLEOTIDE SEQUENCE [LARGE SCALE GENOMIC DNA]</scope>
    <source>
        <strain evidence="2 3">So ce26</strain>
    </source>
</reference>
<accession>A0A2L0F8K4</accession>
<feature type="compositionally biased region" description="Gly residues" evidence="1">
    <location>
        <begin position="433"/>
        <end position="457"/>
    </location>
</feature>
<feature type="compositionally biased region" description="Low complexity" evidence="1">
    <location>
        <begin position="69"/>
        <end position="80"/>
    </location>
</feature>
<organism evidence="2 3">
    <name type="scientific">Sorangium cellulosum</name>
    <name type="common">Polyangium cellulosum</name>
    <dbReference type="NCBI Taxonomy" id="56"/>
    <lineage>
        <taxon>Bacteria</taxon>
        <taxon>Pseudomonadati</taxon>
        <taxon>Myxococcota</taxon>
        <taxon>Polyangia</taxon>
        <taxon>Polyangiales</taxon>
        <taxon>Polyangiaceae</taxon>
        <taxon>Sorangium</taxon>
    </lineage>
</organism>
<gene>
    <name evidence="2" type="ORF">SOCE26_094540</name>
</gene>
<feature type="region of interest" description="Disordered" evidence="1">
    <location>
        <begin position="429"/>
        <end position="480"/>
    </location>
</feature>
<name>A0A2L0F8K4_SORCE</name>